<dbReference type="AlphaFoldDB" id="A0A975BYC0"/>
<feature type="transmembrane region" description="Helical" evidence="1">
    <location>
        <begin position="56"/>
        <end position="77"/>
    </location>
</feature>
<keyword evidence="1" id="KW-0472">Membrane</keyword>
<gene>
    <name evidence="2" type="ORF">IFJ75_10670</name>
</gene>
<sequence length="269" mass="27152">MAESPTGTKRLDLIEVLTEAVGRMGEMARGAGPALALTALLALAGVLLRLPQGAGMLLSALTLVAGLAAFGATTRIGTAGDLEAARRAGLRPGGLQLGKPEARLAGATLLCALFMAIMLALLAMVALALFGGAGLNAEAVKARDWAAVGPAWKLVLLSGVTLVVLGAPVLFAVRLCLYAPATVGRGQMVSLTATGLTNRAILPLLAGLAACAVPGLIWLGLVAAGVLGGRAAGAVAILMLVAIQWPLTSAFLGAAYRRLETHELLGVWQ</sequence>
<keyword evidence="3" id="KW-1185">Reference proteome</keyword>
<evidence type="ECO:0000313" key="2">
    <source>
        <dbReference type="EMBL" id="QTC89776.1"/>
    </source>
</evidence>
<keyword evidence="1" id="KW-1133">Transmembrane helix</keyword>
<feature type="transmembrane region" description="Helical" evidence="1">
    <location>
        <begin position="109"/>
        <end position="135"/>
    </location>
</feature>
<evidence type="ECO:0000313" key="3">
    <source>
        <dbReference type="Proteomes" id="UP000663918"/>
    </source>
</evidence>
<feature type="transmembrane region" description="Helical" evidence="1">
    <location>
        <begin position="31"/>
        <end position="50"/>
    </location>
</feature>
<dbReference type="KEGG" id="bgoe:IFJ75_10670"/>
<feature type="transmembrane region" description="Helical" evidence="1">
    <location>
        <begin position="233"/>
        <end position="256"/>
    </location>
</feature>
<reference evidence="2" key="1">
    <citation type="submission" date="2020-09" db="EMBL/GenBank/DDBJ databases">
        <title>Brevundimonas sp. LVF2 isolated from a puddle in Goettingen, Germany.</title>
        <authorList>
            <person name="Friedrich I."/>
            <person name="Klassen A."/>
            <person name="Hannes N."/>
            <person name="Schneider D."/>
            <person name="Hertel R."/>
            <person name="Daniel R."/>
        </authorList>
    </citation>
    <scope>NUCLEOTIDE SEQUENCE</scope>
    <source>
        <strain evidence="2">LVF2</strain>
    </source>
</reference>
<feature type="transmembrane region" description="Helical" evidence="1">
    <location>
        <begin position="155"/>
        <end position="179"/>
    </location>
</feature>
<keyword evidence="1" id="KW-0812">Transmembrane</keyword>
<protein>
    <submittedName>
        <fullName evidence="2">Uncharacterized protein</fullName>
    </submittedName>
</protein>
<feature type="transmembrane region" description="Helical" evidence="1">
    <location>
        <begin position="200"/>
        <end position="227"/>
    </location>
</feature>
<name>A0A975BYC0_9CAUL</name>
<evidence type="ECO:0000256" key="1">
    <source>
        <dbReference type="SAM" id="Phobius"/>
    </source>
</evidence>
<dbReference type="RefSeq" id="WP_207868027.1">
    <property type="nucleotide sequence ID" value="NZ_CP062222.1"/>
</dbReference>
<accession>A0A975BYC0</accession>
<dbReference type="Proteomes" id="UP000663918">
    <property type="component" value="Chromosome"/>
</dbReference>
<organism evidence="2 3">
    <name type="scientific">Brevundimonas goettingensis</name>
    <dbReference type="NCBI Taxonomy" id="2774190"/>
    <lineage>
        <taxon>Bacteria</taxon>
        <taxon>Pseudomonadati</taxon>
        <taxon>Pseudomonadota</taxon>
        <taxon>Alphaproteobacteria</taxon>
        <taxon>Caulobacterales</taxon>
        <taxon>Caulobacteraceae</taxon>
        <taxon>Brevundimonas</taxon>
    </lineage>
</organism>
<proteinExistence type="predicted"/>
<dbReference type="EMBL" id="CP062222">
    <property type="protein sequence ID" value="QTC89776.1"/>
    <property type="molecule type" value="Genomic_DNA"/>
</dbReference>